<feature type="domain" description="Ig-like" evidence="3">
    <location>
        <begin position="140"/>
        <end position="228"/>
    </location>
</feature>
<feature type="chain" id="PRO_5008619527" description="Ig-like domain-containing protein" evidence="2">
    <location>
        <begin position="28"/>
        <end position="294"/>
    </location>
</feature>
<dbReference type="InterPro" id="IPR003597">
    <property type="entry name" value="Ig_C1-set"/>
</dbReference>
<dbReference type="InterPro" id="IPR003599">
    <property type="entry name" value="Ig_sub"/>
</dbReference>
<dbReference type="CDD" id="cd00098">
    <property type="entry name" value="IgC1"/>
    <property type="match status" value="1"/>
</dbReference>
<evidence type="ECO:0000256" key="1">
    <source>
        <dbReference type="SAM" id="Phobius"/>
    </source>
</evidence>
<evidence type="ECO:0000313" key="4">
    <source>
        <dbReference type="EMBL" id="OCA18032.1"/>
    </source>
</evidence>
<dbReference type="EMBL" id="KV460441">
    <property type="protein sequence ID" value="OCA18032.1"/>
    <property type="molecule type" value="Genomic_DNA"/>
</dbReference>
<keyword evidence="1" id="KW-1133">Transmembrane helix</keyword>
<dbReference type="InterPro" id="IPR036179">
    <property type="entry name" value="Ig-like_dom_sf"/>
</dbReference>
<dbReference type="SMART" id="SM00409">
    <property type="entry name" value="IG"/>
    <property type="match status" value="2"/>
</dbReference>
<keyword evidence="1" id="KW-0812">Transmembrane</keyword>
<dbReference type="OrthoDB" id="9983389at2759"/>
<gene>
    <name evidence="4" type="ORF">XENTR_v90026213mg</name>
</gene>
<dbReference type="KEGG" id="xtr:101734524"/>
<reference evidence="4" key="2">
    <citation type="journal article" date="2010" name="Science">
        <title>The genome of the Western clawed frog Xenopus tropicalis.</title>
        <authorList>
            <person name="Hellsten U."/>
            <person name="Harland R.M."/>
            <person name="Gilchrist M.J."/>
            <person name="Hendrix D."/>
            <person name="Jurka J."/>
            <person name="Kapitonov V."/>
            <person name="Ovcharenko I."/>
            <person name="Putnam N.H."/>
            <person name="Shu S."/>
            <person name="Taher L."/>
            <person name="Blitz I.L."/>
            <person name="Blumberg B."/>
            <person name="Dichmann D.S."/>
            <person name="Dubchak I."/>
            <person name="Amaya E."/>
            <person name="Detter J.C."/>
            <person name="Fletcher R."/>
            <person name="Gerhard D.S."/>
            <person name="Goodstein D."/>
            <person name="Graves T."/>
            <person name="Grigoriev I.V."/>
            <person name="Grimwood J."/>
            <person name="Kawashima T."/>
            <person name="Lindquist E."/>
            <person name="Lucas S.M."/>
            <person name="Mead P.E."/>
            <person name="Mitros T."/>
            <person name="Ogino H."/>
            <person name="Ohta Y."/>
            <person name="Poliakov A.V."/>
            <person name="Pollet N."/>
            <person name="Robert J."/>
            <person name="Salamov A."/>
            <person name="Sater A.K."/>
            <person name="Schmutz J."/>
            <person name="Terry A."/>
            <person name="Vize P.D."/>
            <person name="Warren W.C."/>
            <person name="Wells D."/>
            <person name="Wills A."/>
            <person name="Wilson R.K."/>
            <person name="Zimmerman L.B."/>
            <person name="Zorn A.M."/>
            <person name="Grainger R."/>
            <person name="Grammer T."/>
            <person name="Khokha M.K."/>
            <person name="Richardson P.M."/>
            <person name="Rokhsar D.S."/>
        </authorList>
    </citation>
    <scope>NUCLEOTIDE SEQUENCE [LARGE SCALE GENOMIC DNA]</scope>
    <source>
        <strain evidence="4">Nigerian</strain>
    </source>
</reference>
<sequence>MDLGISLNPPVLFCLILVSVSLPGTDPVGVKVSDSPVKVLRDQDVFIPCTITGYSSAELDLQRLSVHWTLGSGPVYMYDRGSHIPIRPGSELSDRELKIGNAGLYIPQAQIRDGGEYSCTVTSGADKAEGRSTVEVSVKPSASLVPLNVLIEEGTEGAVMCRASNYYPKTIRFLWIKHLSDTAHVVLHQVSTNEPLENGDGTFTVTSQLLLNPFIEDDGGKYSCVISHRSLGNVLVLHFILYVNVSKTSLMVIGALIGLNAALILLICPCDCMRRKLYYKRDQRKKMCWVCTVT</sequence>
<dbReference type="AlphaFoldDB" id="A0A1B8Y515"/>
<feature type="transmembrane region" description="Helical" evidence="1">
    <location>
        <begin position="250"/>
        <end position="270"/>
    </location>
</feature>
<dbReference type="SUPFAM" id="SSF48726">
    <property type="entry name" value="Immunoglobulin"/>
    <property type="match status" value="2"/>
</dbReference>
<dbReference type="RefSeq" id="XP_004919444.2">
    <property type="nucleotide sequence ID" value="XM_004919387.4"/>
</dbReference>
<proteinExistence type="predicted"/>
<dbReference type="Pfam" id="PF07654">
    <property type="entry name" value="C1-set"/>
    <property type="match status" value="1"/>
</dbReference>
<dbReference type="InterPro" id="IPR013783">
    <property type="entry name" value="Ig-like_fold"/>
</dbReference>
<dbReference type="InterPro" id="IPR007110">
    <property type="entry name" value="Ig-like_dom"/>
</dbReference>
<keyword evidence="1" id="KW-0472">Membrane</keyword>
<protein>
    <recommendedName>
        <fullName evidence="3">Ig-like domain-containing protein</fullName>
    </recommendedName>
</protein>
<evidence type="ECO:0000256" key="2">
    <source>
        <dbReference type="SAM" id="SignalP"/>
    </source>
</evidence>
<accession>A0A1B8Y515</accession>
<dbReference type="PANTHER" id="PTHR45889">
    <property type="entry name" value="IG-LIKE DOMAIN-CONTAINING PROTEIN"/>
    <property type="match status" value="1"/>
</dbReference>
<dbReference type="PANTHER" id="PTHR45889:SF5">
    <property type="entry name" value="CELL ADHESION MOLECULE 3"/>
    <property type="match status" value="1"/>
</dbReference>
<reference evidence="4" key="3">
    <citation type="submission" date="2016-05" db="EMBL/GenBank/DDBJ databases">
        <title>WGS assembly of Xenopus tropicalis.</title>
        <authorList>
            <person name="Sessions A."/>
            <person name="Jenkins J."/>
            <person name="Mitros T."/>
            <person name="Lyons J.T."/>
            <person name="Dichmann D.S."/>
            <person name="Robert J."/>
            <person name="Harland R.M."/>
            <person name="Rokhsar D.S."/>
        </authorList>
    </citation>
    <scope>NUCLEOTIDE SEQUENCE</scope>
    <source>
        <strain evidence="4">Nigerian</strain>
    </source>
</reference>
<dbReference type="Gene3D" id="2.60.40.10">
    <property type="entry name" value="Immunoglobulins"/>
    <property type="match status" value="2"/>
</dbReference>
<reference evidence="4" key="1">
    <citation type="submission" date="2009-11" db="EMBL/GenBank/DDBJ databases">
        <authorList>
            <consortium name="US DOE Joint Genome Institute (JGI-PGF)"/>
            <person name="Ottilar R."/>
            <person name="Schmutz J."/>
            <person name="Salamov A."/>
            <person name="Cheng J.F."/>
            <person name="Lucas S."/>
            <person name="Pitluck S."/>
            <person name="Gundlach H."/>
            <person name="Guo Y."/>
            <person name="Haberer G."/>
            <person name="Nasrallah J."/>
            <person name="Mayer K.F.X."/>
            <person name="van de Peer Y."/>
            <person name="Weigel D."/>
            <person name="Grigoriev I.V."/>
        </authorList>
    </citation>
    <scope>NUCLEOTIDE SEQUENCE</scope>
    <source>
        <strain evidence="4">Nigerian</strain>
    </source>
</reference>
<feature type="signal peptide" evidence="2">
    <location>
        <begin position="1"/>
        <end position="27"/>
    </location>
</feature>
<evidence type="ECO:0000259" key="3">
    <source>
        <dbReference type="PROSITE" id="PS50835"/>
    </source>
</evidence>
<feature type="domain" description="Ig-like" evidence="3">
    <location>
        <begin position="27"/>
        <end position="137"/>
    </location>
</feature>
<keyword evidence="2" id="KW-0732">Signal</keyword>
<name>A0A1B8Y515_XENTR</name>
<dbReference type="PROSITE" id="PS50835">
    <property type="entry name" value="IG_LIKE"/>
    <property type="match status" value="2"/>
</dbReference>
<organism evidence="4">
    <name type="scientific">Xenopus tropicalis</name>
    <name type="common">Western clawed frog</name>
    <name type="synonym">Silurana tropicalis</name>
    <dbReference type="NCBI Taxonomy" id="8364"/>
    <lineage>
        <taxon>Eukaryota</taxon>
        <taxon>Metazoa</taxon>
        <taxon>Chordata</taxon>
        <taxon>Craniata</taxon>
        <taxon>Vertebrata</taxon>
        <taxon>Euteleostomi</taxon>
        <taxon>Amphibia</taxon>
        <taxon>Batrachia</taxon>
        <taxon>Anura</taxon>
        <taxon>Pipoidea</taxon>
        <taxon>Pipidae</taxon>
        <taxon>Xenopodinae</taxon>
        <taxon>Xenopus</taxon>
        <taxon>Silurana</taxon>
    </lineage>
</organism>